<reference evidence="1" key="1">
    <citation type="submission" date="2020-05" db="EMBL/GenBank/DDBJ databases">
        <authorList>
            <person name="Chiriac C."/>
            <person name="Salcher M."/>
            <person name="Ghai R."/>
            <person name="Kavagutti S V."/>
        </authorList>
    </citation>
    <scope>NUCLEOTIDE SEQUENCE</scope>
</reference>
<protein>
    <submittedName>
        <fullName evidence="1">Unannotated protein</fullName>
    </submittedName>
</protein>
<dbReference type="GO" id="GO:0000271">
    <property type="term" value="P:polysaccharide biosynthetic process"/>
    <property type="evidence" value="ECO:0007669"/>
    <property type="project" value="TreeGrafter"/>
</dbReference>
<gene>
    <name evidence="1" type="ORF">UFOPK3376_00322</name>
</gene>
<dbReference type="PANTHER" id="PTHR30244">
    <property type="entry name" value="TRANSAMINASE"/>
    <property type="match status" value="1"/>
</dbReference>
<dbReference type="GO" id="GO:0030170">
    <property type="term" value="F:pyridoxal phosphate binding"/>
    <property type="evidence" value="ECO:0007669"/>
    <property type="project" value="TreeGrafter"/>
</dbReference>
<name>A0A6J7CZ22_9ZZZZ</name>
<sequence>MSRIFLSSPDVGLLEREALLRAFDSGWVAPAGPELDAFESDVAAITGWPGAVAMSSGTGALHLALLEQGVQPGNDVLVSSFTFAATANAVAYCGATPIFIDSDTATWNMSPQLLAEELAAAKRRNRLPAAVVVVDLYGQCADYDEIVPACHELGIPVVEDAAEALGATYKGRPAGALADTGVFSFNGNKIITTSGGGMFVSPDIDAASRVRHLATQARRPATHYEHTEIGYNYRLSNLLAALGRAQLQRLHVMSQRRLQINERYRELLAGVPGLSFMPIAPWGGWNGWLTCVVFDDVVARDAVQRALNDNDIESRPLWKPMHLQPVFAEASARVDGTSEYLFDHGMCLPSGSVLTDDQIDFVATVACEAAQR</sequence>
<dbReference type="Gene3D" id="3.90.1150.10">
    <property type="entry name" value="Aspartate Aminotransferase, domain 1"/>
    <property type="match status" value="1"/>
</dbReference>
<dbReference type="InterPro" id="IPR015424">
    <property type="entry name" value="PyrdxlP-dep_Trfase"/>
</dbReference>
<dbReference type="InterPro" id="IPR015422">
    <property type="entry name" value="PyrdxlP-dep_Trfase_small"/>
</dbReference>
<dbReference type="PANTHER" id="PTHR30244:SF34">
    <property type="entry name" value="DTDP-4-AMINO-4,6-DIDEOXYGALACTOSE TRANSAMINASE"/>
    <property type="match status" value="1"/>
</dbReference>
<accession>A0A6J7CZ22</accession>
<dbReference type="InterPro" id="IPR015421">
    <property type="entry name" value="PyrdxlP-dep_Trfase_major"/>
</dbReference>
<organism evidence="1">
    <name type="scientific">freshwater metagenome</name>
    <dbReference type="NCBI Taxonomy" id="449393"/>
    <lineage>
        <taxon>unclassified sequences</taxon>
        <taxon>metagenomes</taxon>
        <taxon>ecological metagenomes</taxon>
    </lineage>
</organism>
<dbReference type="Gene3D" id="3.40.640.10">
    <property type="entry name" value="Type I PLP-dependent aspartate aminotransferase-like (Major domain)"/>
    <property type="match status" value="1"/>
</dbReference>
<proteinExistence type="predicted"/>
<dbReference type="SUPFAM" id="SSF53383">
    <property type="entry name" value="PLP-dependent transferases"/>
    <property type="match status" value="1"/>
</dbReference>
<dbReference type="EMBL" id="CAFBLP010000005">
    <property type="protein sequence ID" value="CAB4862085.1"/>
    <property type="molecule type" value="Genomic_DNA"/>
</dbReference>
<dbReference type="Pfam" id="PF01041">
    <property type="entry name" value="DegT_DnrJ_EryC1"/>
    <property type="match status" value="1"/>
</dbReference>
<dbReference type="PIRSF" id="PIRSF000390">
    <property type="entry name" value="PLP_StrS"/>
    <property type="match status" value="1"/>
</dbReference>
<dbReference type="GO" id="GO:0008483">
    <property type="term" value="F:transaminase activity"/>
    <property type="evidence" value="ECO:0007669"/>
    <property type="project" value="TreeGrafter"/>
</dbReference>
<evidence type="ECO:0000313" key="1">
    <source>
        <dbReference type="EMBL" id="CAB4862085.1"/>
    </source>
</evidence>
<dbReference type="InterPro" id="IPR000653">
    <property type="entry name" value="DegT/StrS_aminotransferase"/>
</dbReference>
<dbReference type="AlphaFoldDB" id="A0A6J7CZ22"/>
<dbReference type="CDD" id="cd00616">
    <property type="entry name" value="AHBA_syn"/>
    <property type="match status" value="1"/>
</dbReference>